<keyword evidence="7" id="KW-0326">Glycosidase</keyword>
<dbReference type="GO" id="GO:0004571">
    <property type="term" value="F:mannosyl-oligosaccharide 1,2-alpha-mannosidase activity"/>
    <property type="evidence" value="ECO:0007669"/>
    <property type="project" value="InterPro"/>
</dbReference>
<feature type="compositionally biased region" description="Basic and acidic residues" evidence="8">
    <location>
        <begin position="71"/>
        <end position="87"/>
    </location>
</feature>
<comment type="pathway">
    <text evidence="2">Protein modification; protein glycosylation.</text>
</comment>
<dbReference type="Pfam" id="PF01532">
    <property type="entry name" value="Glyco_hydro_47"/>
    <property type="match status" value="2"/>
</dbReference>
<dbReference type="PRINTS" id="PR00747">
    <property type="entry name" value="GLYHDRLASE47"/>
</dbReference>
<dbReference type="InterPro" id="IPR001382">
    <property type="entry name" value="Glyco_hydro_47"/>
</dbReference>
<dbReference type="PANTHER" id="PTHR11742">
    <property type="entry name" value="MANNOSYL-OLIGOSACCHARIDE ALPHA-1,2-MANNOSIDASE-RELATED"/>
    <property type="match status" value="1"/>
</dbReference>
<dbReference type="InterPro" id="IPR050749">
    <property type="entry name" value="Glycosyl_Hydrolase_47"/>
</dbReference>
<dbReference type="SUPFAM" id="SSF48225">
    <property type="entry name" value="Seven-hairpin glycosidases"/>
    <property type="match status" value="2"/>
</dbReference>
<evidence type="ECO:0000256" key="1">
    <source>
        <dbReference type="ARBA" id="ARBA00001913"/>
    </source>
</evidence>
<dbReference type="GO" id="GO:0005975">
    <property type="term" value="P:carbohydrate metabolic process"/>
    <property type="evidence" value="ECO:0007669"/>
    <property type="project" value="InterPro"/>
</dbReference>
<evidence type="ECO:0000256" key="9">
    <source>
        <dbReference type="SAM" id="Phobius"/>
    </source>
</evidence>
<evidence type="ECO:0000256" key="3">
    <source>
        <dbReference type="ARBA" id="ARBA00007658"/>
    </source>
</evidence>
<dbReference type="eggNOG" id="KOG2204">
    <property type="taxonomic scope" value="Eukaryota"/>
</dbReference>
<feature type="compositionally biased region" description="Polar residues" evidence="8">
    <location>
        <begin position="57"/>
        <end position="70"/>
    </location>
</feature>
<evidence type="ECO:0000256" key="2">
    <source>
        <dbReference type="ARBA" id="ARBA00004922"/>
    </source>
</evidence>
<evidence type="ECO:0000256" key="7">
    <source>
        <dbReference type="RuleBase" id="RU361193"/>
    </source>
</evidence>
<dbReference type="GO" id="GO:0070062">
    <property type="term" value="C:extracellular exosome"/>
    <property type="evidence" value="ECO:0007669"/>
    <property type="project" value="TreeGrafter"/>
</dbReference>
<evidence type="ECO:0000313" key="10">
    <source>
        <dbReference type="EMBL" id="KKF10515.1"/>
    </source>
</evidence>
<keyword evidence="9" id="KW-0812">Transmembrane</keyword>
<dbReference type="Gene3D" id="1.50.10.10">
    <property type="match status" value="2"/>
</dbReference>
<feature type="compositionally biased region" description="Basic and acidic residues" evidence="8">
    <location>
        <begin position="134"/>
        <end position="151"/>
    </location>
</feature>
<keyword evidence="9" id="KW-0472">Membrane</keyword>
<accession>A0A0F8BJT4</accession>
<organism evidence="10">
    <name type="scientific">Larimichthys crocea</name>
    <name type="common">Large yellow croaker</name>
    <name type="synonym">Pseudosciaena crocea</name>
    <dbReference type="NCBI Taxonomy" id="215358"/>
    <lineage>
        <taxon>Eukaryota</taxon>
        <taxon>Metazoa</taxon>
        <taxon>Chordata</taxon>
        <taxon>Craniata</taxon>
        <taxon>Vertebrata</taxon>
        <taxon>Euteleostomi</taxon>
        <taxon>Actinopterygii</taxon>
        <taxon>Neopterygii</taxon>
        <taxon>Teleostei</taxon>
        <taxon>Neoteleostei</taxon>
        <taxon>Acanthomorphata</taxon>
        <taxon>Eupercaria</taxon>
        <taxon>Sciaenidae</taxon>
        <taxon>Larimichthys</taxon>
    </lineage>
</organism>
<evidence type="ECO:0000256" key="8">
    <source>
        <dbReference type="SAM" id="MobiDB-lite"/>
    </source>
</evidence>
<feature type="compositionally biased region" description="Basic and acidic residues" evidence="8">
    <location>
        <begin position="114"/>
        <end position="127"/>
    </location>
</feature>
<evidence type="ECO:0000256" key="6">
    <source>
        <dbReference type="PIRSR" id="PIRSR601382-3"/>
    </source>
</evidence>
<dbReference type="EMBL" id="KQ042801">
    <property type="protein sequence ID" value="KKF10515.1"/>
    <property type="molecule type" value="Genomic_DNA"/>
</dbReference>
<feature type="disulfide bond" evidence="6">
    <location>
        <begin position="533"/>
        <end position="565"/>
    </location>
</feature>
<sequence length="649" mass="72037">MVFRKLPGVSASGMGLRLSQKFVFLLFLSGLVTLCFGALFFLPDSVRLKRMFLSKTESQPVTVGSGSGSENDAREHLKRPKDQEHPRGMTSAKGETSSSTKLKSLSRKPSVSHEATEERLAGGKAQEDLTLTRSKTESASEKATASDHHGANSDTFTYAKFKRCLLKPPLGRDNGKPSDPKTNERREKVKEMMKFAWDNYKRYAWGKNELRPLTRNGHIGNMFGGLRGASIIDSLDTLYIMGLMDEYNDAKEWVQTSLDLNSDTPLGNSVVASLARRSAAAHANQAHVPSKSGLSLTAVFAMSVEHSTNGETSIKHCQQCCTVKQNTYKNGEASLFEVNIRYVGGLLSAYYLTGEEVFKNKVMELGEKLLPAFNTPTGIPRGVINLGSGTSWSWGWASAGSSILAEFGTLHLEFVHLSELSRNPIYTEKVMNIRKLLNKIEKPHGLYPNFLSPVSGNWVQHHVSIGGLGDSFYEYLIKSFLMSDKTDDDAKKMYYGALEAIEANLVQKSPGGLTYMAEWRGGILDHKMGHLACFSGGMIGIGADDGAPEKRQHYLDLAAEITHTCHESYARSGEWKRHSGAEERVQTSGRFDVAQEERLLLLVFSLYNVKLKDQRGVVEEGWRLKEKEERCVDADDEYVKFILELRGSD</sequence>
<dbReference type="InterPro" id="IPR036026">
    <property type="entry name" value="Seven-hairpin_glycosidases"/>
</dbReference>
<dbReference type="AlphaFoldDB" id="A0A0F8BJT4"/>
<feature type="compositionally biased region" description="Basic and acidic residues" evidence="8">
    <location>
        <begin position="173"/>
        <end position="187"/>
    </location>
</feature>
<dbReference type="EC" id="3.2.1.-" evidence="7"/>
<gene>
    <name evidence="10" type="ORF">EH28_03358</name>
</gene>
<dbReference type="InterPro" id="IPR012341">
    <property type="entry name" value="6hp_glycosidase-like_sf"/>
</dbReference>
<proteinExistence type="inferred from homology"/>
<dbReference type="GO" id="GO:0000139">
    <property type="term" value="C:Golgi membrane"/>
    <property type="evidence" value="ECO:0007669"/>
    <property type="project" value="TreeGrafter"/>
</dbReference>
<feature type="transmembrane region" description="Helical" evidence="9">
    <location>
        <begin position="22"/>
        <end position="42"/>
    </location>
</feature>
<dbReference type="GO" id="GO:0005783">
    <property type="term" value="C:endoplasmic reticulum"/>
    <property type="evidence" value="ECO:0007669"/>
    <property type="project" value="TreeGrafter"/>
</dbReference>
<feature type="region of interest" description="Disordered" evidence="8">
    <location>
        <begin position="167"/>
        <end position="187"/>
    </location>
</feature>
<feature type="region of interest" description="Disordered" evidence="8">
    <location>
        <begin position="57"/>
        <end position="152"/>
    </location>
</feature>
<name>A0A0F8BJT4_LARCR</name>
<reference evidence="10" key="1">
    <citation type="journal article" date="2015" name="PLoS Genet.">
        <title>Genome Sequencing of the Perciform Fish Larimichthys crocea Provides Insights into Molecular and Genetic Mechanisms of Stress Adaptation.</title>
        <authorList>
            <person name="Ao J."/>
            <person name="Mu Y."/>
            <person name="Xiang L.X."/>
            <person name="Fan D."/>
            <person name="Feng M."/>
            <person name="Zhang S."/>
            <person name="Shi Q."/>
            <person name="Zhu L.Y."/>
            <person name="Li T."/>
            <person name="Ding Y."/>
            <person name="Nie L."/>
            <person name="Li Q."/>
            <person name="Dong W.R."/>
            <person name="Jiang L."/>
            <person name="Sun B."/>
            <person name="Zhang X."/>
            <person name="Li M."/>
            <person name="Zhang H.Q."/>
            <person name="Xie S."/>
            <person name="Zhu Y."/>
            <person name="Jiang X."/>
            <person name="Wang X."/>
            <person name="Mu P."/>
            <person name="Chen W."/>
            <person name="Yue Z."/>
            <person name="Wang Z."/>
            <person name="Wang J."/>
            <person name="Shao J.Z."/>
            <person name="Chen X."/>
        </authorList>
    </citation>
    <scope>NUCLEOTIDE SEQUENCE [LARGE SCALE GENOMIC DNA]</scope>
    <source>
        <strain evidence="10">SSNF</strain>
        <tissue evidence="10">Blood</tissue>
    </source>
</reference>
<comment type="similarity">
    <text evidence="3 7">Belongs to the glycosyl hydrolase 47 family.</text>
</comment>
<dbReference type="PANTHER" id="PTHR11742:SF28">
    <property type="entry name" value="MANNOSYL-OLIGOSACCHARIDE 1,2-ALPHA-MANNOSIDASE IC"/>
    <property type="match status" value="1"/>
</dbReference>
<keyword evidence="4 7" id="KW-0378">Hydrolase</keyword>
<dbReference type="GO" id="GO:0005509">
    <property type="term" value="F:calcium ion binding"/>
    <property type="evidence" value="ECO:0007669"/>
    <property type="project" value="InterPro"/>
</dbReference>
<comment type="cofactor">
    <cofactor evidence="1">
        <name>Ca(2+)</name>
        <dbReference type="ChEBI" id="CHEBI:29108"/>
    </cofactor>
</comment>
<keyword evidence="9" id="KW-1133">Transmembrane helix</keyword>
<keyword evidence="5 6" id="KW-1015">Disulfide bond</keyword>
<evidence type="ECO:0000256" key="5">
    <source>
        <dbReference type="ARBA" id="ARBA00023157"/>
    </source>
</evidence>
<evidence type="ECO:0000256" key="4">
    <source>
        <dbReference type="ARBA" id="ARBA00022801"/>
    </source>
</evidence>
<protein>
    <recommendedName>
        <fullName evidence="7">alpha-1,2-Mannosidase</fullName>
        <ecNumber evidence="7">3.2.1.-</ecNumber>
    </recommendedName>
</protein>